<reference evidence="1" key="1">
    <citation type="journal article" date="2021" name="Proc. Natl. Acad. Sci. U.S.A.">
        <title>A Catalog of Tens of Thousands of Viruses from Human Metagenomes Reveals Hidden Associations with Chronic Diseases.</title>
        <authorList>
            <person name="Tisza M.J."/>
            <person name="Buck C.B."/>
        </authorList>
    </citation>
    <scope>NUCLEOTIDE SEQUENCE</scope>
    <source>
        <strain evidence="1">Cthae16</strain>
    </source>
</reference>
<accession>A0A8S5URW6</accession>
<sequence length="206" mass="22589">MEIKKIAQICAGQKTIYVHNQECKGDLVRQWVGDGVAMYPLDGLPYMDDEALLALFDVPLKKRDSWTVRDLGLGSLVSLDDIDPDEVDILPYDLTVNTGRTLMPFDGGARGTLWIQQRYLAPTDDIDIVRYCARPTTGGGRVIAVKSGLVLMSIILPVSMRGAESSLGRSLGRQLMDIANGTIVAEADARRVAAEFGDDEDQVEME</sequence>
<proteinExistence type="predicted"/>
<name>A0A8S5URW6_9CAUD</name>
<protein>
    <submittedName>
        <fullName evidence="1">Uncharacterized protein</fullName>
    </submittedName>
</protein>
<dbReference type="EMBL" id="BK016126">
    <property type="protein sequence ID" value="DAF97146.1"/>
    <property type="molecule type" value="Genomic_DNA"/>
</dbReference>
<evidence type="ECO:0000313" key="1">
    <source>
        <dbReference type="EMBL" id="DAF97146.1"/>
    </source>
</evidence>
<organism evidence="1">
    <name type="scientific">Siphoviridae sp. cthae16</name>
    <dbReference type="NCBI Taxonomy" id="2825617"/>
    <lineage>
        <taxon>Viruses</taxon>
        <taxon>Duplodnaviria</taxon>
        <taxon>Heunggongvirae</taxon>
        <taxon>Uroviricota</taxon>
        <taxon>Caudoviricetes</taxon>
    </lineage>
</organism>